<evidence type="ECO:0000259" key="1">
    <source>
        <dbReference type="PROSITE" id="PS51087"/>
    </source>
</evidence>
<dbReference type="SUPFAM" id="SSF110069">
    <property type="entry name" value="ApaG-like"/>
    <property type="match status" value="1"/>
</dbReference>
<dbReference type="PROSITE" id="PS51087">
    <property type="entry name" value="APAG"/>
    <property type="match status" value="1"/>
</dbReference>
<dbReference type="AlphaFoldDB" id="A0A915HJY7"/>
<proteinExistence type="predicted"/>
<dbReference type="PANTHER" id="PTHR47191">
    <property type="entry name" value="OS05G0170800 PROTEIN"/>
    <property type="match status" value="1"/>
</dbReference>
<dbReference type="Proteomes" id="UP000887565">
    <property type="component" value="Unplaced"/>
</dbReference>
<dbReference type="PANTHER" id="PTHR47191:SF2">
    <property type="entry name" value="OS05G0170800 PROTEIN"/>
    <property type="match status" value="1"/>
</dbReference>
<evidence type="ECO:0000313" key="3">
    <source>
        <dbReference type="WBParaSite" id="nRc.2.0.1.t01891-RA"/>
    </source>
</evidence>
<dbReference type="WBParaSite" id="nRc.2.0.1.t01891-RA">
    <property type="protein sequence ID" value="nRc.2.0.1.t01891-RA"/>
    <property type="gene ID" value="nRc.2.0.1.g01891"/>
</dbReference>
<name>A0A915HJY7_ROMCU</name>
<protein>
    <submittedName>
        <fullName evidence="3">ApaG domain-containing protein</fullName>
    </submittedName>
</protein>
<reference evidence="3" key="1">
    <citation type="submission" date="2022-11" db="UniProtKB">
        <authorList>
            <consortium name="WormBaseParasite"/>
        </authorList>
    </citation>
    <scope>IDENTIFICATION</scope>
</reference>
<dbReference type="InterPro" id="IPR050718">
    <property type="entry name" value="ApaG-like"/>
</dbReference>
<dbReference type="InterPro" id="IPR036767">
    <property type="entry name" value="ApaG_sf"/>
</dbReference>
<dbReference type="Gene3D" id="2.60.40.1470">
    <property type="entry name" value="ApaG domain"/>
    <property type="match status" value="1"/>
</dbReference>
<dbReference type="InterPro" id="IPR007474">
    <property type="entry name" value="ApaG_domain"/>
</dbReference>
<sequence>MTPSMEMDVGASDLDACQLSTRHWVIKDENGHVDRVDGSGVVGQHPVMKPGALHHWISGVSFKTCLGRMSGHFSMKNLRNGGHSMVEILCPEYILRAPKIFTIDD</sequence>
<dbReference type="Pfam" id="PF04379">
    <property type="entry name" value="DUF525"/>
    <property type="match status" value="1"/>
</dbReference>
<organism evidence="2 3">
    <name type="scientific">Romanomermis culicivorax</name>
    <name type="common">Nematode worm</name>
    <dbReference type="NCBI Taxonomy" id="13658"/>
    <lineage>
        <taxon>Eukaryota</taxon>
        <taxon>Metazoa</taxon>
        <taxon>Ecdysozoa</taxon>
        <taxon>Nematoda</taxon>
        <taxon>Enoplea</taxon>
        <taxon>Dorylaimia</taxon>
        <taxon>Mermithida</taxon>
        <taxon>Mermithoidea</taxon>
        <taxon>Mermithidae</taxon>
        <taxon>Romanomermis</taxon>
    </lineage>
</organism>
<accession>A0A915HJY7</accession>
<evidence type="ECO:0000313" key="2">
    <source>
        <dbReference type="Proteomes" id="UP000887565"/>
    </source>
</evidence>
<feature type="domain" description="ApaG" evidence="1">
    <location>
        <begin position="1"/>
        <end position="102"/>
    </location>
</feature>
<keyword evidence="2" id="KW-1185">Reference proteome</keyword>